<feature type="compositionally biased region" description="Polar residues" evidence="1">
    <location>
        <begin position="8"/>
        <end position="22"/>
    </location>
</feature>
<feature type="region of interest" description="Disordered" evidence="1">
    <location>
        <begin position="37"/>
        <end position="66"/>
    </location>
</feature>
<protein>
    <submittedName>
        <fullName evidence="2">Uncharacterized protein</fullName>
    </submittedName>
</protein>
<accession>A0A2V1EGP1</accession>
<dbReference type="AlphaFoldDB" id="A0A2V1EGP1"/>
<reference evidence="2 3" key="1">
    <citation type="journal article" date="2018" name="Sci. Rep.">
        <title>Comparative genomics provides insights into the lifestyle and reveals functional heterogeneity of dark septate endophytic fungi.</title>
        <authorList>
            <person name="Knapp D.G."/>
            <person name="Nemeth J.B."/>
            <person name="Barry K."/>
            <person name="Hainaut M."/>
            <person name="Henrissat B."/>
            <person name="Johnson J."/>
            <person name="Kuo A."/>
            <person name="Lim J.H.P."/>
            <person name="Lipzen A."/>
            <person name="Nolan M."/>
            <person name="Ohm R.A."/>
            <person name="Tamas L."/>
            <person name="Grigoriev I.V."/>
            <person name="Spatafora J.W."/>
            <person name="Nagy L.G."/>
            <person name="Kovacs G.M."/>
        </authorList>
    </citation>
    <scope>NUCLEOTIDE SEQUENCE [LARGE SCALE GENOMIC DNA]</scope>
    <source>
        <strain evidence="2 3">DSE2036</strain>
    </source>
</reference>
<evidence type="ECO:0000256" key="1">
    <source>
        <dbReference type="SAM" id="MobiDB-lite"/>
    </source>
</evidence>
<evidence type="ECO:0000313" key="3">
    <source>
        <dbReference type="Proteomes" id="UP000244855"/>
    </source>
</evidence>
<evidence type="ECO:0000313" key="2">
    <source>
        <dbReference type="EMBL" id="PVI08730.1"/>
    </source>
</evidence>
<gene>
    <name evidence="2" type="ORF">DM02DRAFT_608075</name>
</gene>
<sequence length="66" mass="7338">MSHDASHRISTPRQKQASANGSLSIRSYVQYVGVGARPSDLIHRRRRKSPHLSLHPNSLVGKVPNQ</sequence>
<dbReference type="Proteomes" id="UP000244855">
    <property type="component" value="Unassembled WGS sequence"/>
</dbReference>
<keyword evidence="3" id="KW-1185">Reference proteome</keyword>
<feature type="region of interest" description="Disordered" evidence="1">
    <location>
        <begin position="1"/>
        <end position="22"/>
    </location>
</feature>
<organism evidence="2 3">
    <name type="scientific">Periconia macrospinosa</name>
    <dbReference type="NCBI Taxonomy" id="97972"/>
    <lineage>
        <taxon>Eukaryota</taxon>
        <taxon>Fungi</taxon>
        <taxon>Dikarya</taxon>
        <taxon>Ascomycota</taxon>
        <taxon>Pezizomycotina</taxon>
        <taxon>Dothideomycetes</taxon>
        <taxon>Pleosporomycetidae</taxon>
        <taxon>Pleosporales</taxon>
        <taxon>Massarineae</taxon>
        <taxon>Periconiaceae</taxon>
        <taxon>Periconia</taxon>
    </lineage>
</organism>
<proteinExistence type="predicted"/>
<dbReference type="EMBL" id="KZ805300">
    <property type="protein sequence ID" value="PVI08730.1"/>
    <property type="molecule type" value="Genomic_DNA"/>
</dbReference>
<name>A0A2V1EGP1_9PLEO</name>